<dbReference type="AlphaFoldDB" id="A0A915Z2R0"/>
<keyword evidence="2 4" id="KW-0863">Zinc-finger</keyword>
<dbReference type="PROSITE" id="PS50135">
    <property type="entry name" value="ZF_ZZ_2"/>
    <property type="match status" value="1"/>
</dbReference>
<feature type="domain" description="ZZ-type" evidence="5">
    <location>
        <begin position="13"/>
        <end position="67"/>
    </location>
</feature>
<evidence type="ECO:0000256" key="2">
    <source>
        <dbReference type="ARBA" id="ARBA00022771"/>
    </source>
</evidence>
<dbReference type="InterPro" id="IPR000433">
    <property type="entry name" value="Znf_ZZ"/>
</dbReference>
<dbReference type="CDD" id="cd02249">
    <property type="entry name" value="ZZ"/>
    <property type="match status" value="1"/>
</dbReference>
<gene>
    <name evidence="6" type="ORF">CHRIB12_LOCUS8000</name>
</gene>
<evidence type="ECO:0000256" key="3">
    <source>
        <dbReference type="ARBA" id="ARBA00022833"/>
    </source>
</evidence>
<sequence length="149" mass="17317">MPIRSAPSEPYLHYGVKCDCCNYTIRGIRWRCTSCDDYDLCQVCKPKSEIHCHPDDHAFQPEPHSSTSSRAPQFAVHHDCKSNIHDHPNNHMFQPFVYPSIDNYNSGSDYLHPTFCDYCELICFFAKCHTCANGEFSVEEYELFQVIKR</sequence>
<evidence type="ECO:0000256" key="1">
    <source>
        <dbReference type="ARBA" id="ARBA00022723"/>
    </source>
</evidence>
<keyword evidence="3" id="KW-0862">Zinc</keyword>
<protein>
    <recommendedName>
        <fullName evidence="5">ZZ-type domain-containing protein</fullName>
    </recommendedName>
</protein>
<dbReference type="GO" id="GO:0008270">
    <property type="term" value="F:zinc ion binding"/>
    <property type="evidence" value="ECO:0007669"/>
    <property type="project" value="UniProtKB-KW"/>
</dbReference>
<keyword evidence="1" id="KW-0479">Metal-binding</keyword>
<dbReference type="OrthoDB" id="661148at2759"/>
<evidence type="ECO:0000313" key="7">
    <source>
        <dbReference type="Proteomes" id="UP000684084"/>
    </source>
</evidence>
<evidence type="ECO:0000313" key="6">
    <source>
        <dbReference type="EMBL" id="CAB5359922.1"/>
    </source>
</evidence>
<dbReference type="PROSITE" id="PS01357">
    <property type="entry name" value="ZF_ZZ_1"/>
    <property type="match status" value="1"/>
</dbReference>
<reference evidence="6" key="1">
    <citation type="submission" date="2020-05" db="EMBL/GenBank/DDBJ databases">
        <authorList>
            <person name="Rincon C."/>
            <person name="Sanders R I."/>
            <person name="Robbins C."/>
            <person name="Chaturvedi A."/>
        </authorList>
    </citation>
    <scope>NUCLEOTIDE SEQUENCE</scope>
    <source>
        <strain evidence="6">CHB12</strain>
    </source>
</reference>
<dbReference type="SMART" id="SM00291">
    <property type="entry name" value="ZnF_ZZ"/>
    <property type="match status" value="1"/>
</dbReference>
<evidence type="ECO:0000256" key="4">
    <source>
        <dbReference type="PROSITE-ProRule" id="PRU00228"/>
    </source>
</evidence>
<accession>A0A915Z2R0</accession>
<name>A0A915Z2R0_9GLOM</name>
<proteinExistence type="predicted"/>
<organism evidence="6 7">
    <name type="scientific">Rhizophagus irregularis</name>
    <dbReference type="NCBI Taxonomy" id="588596"/>
    <lineage>
        <taxon>Eukaryota</taxon>
        <taxon>Fungi</taxon>
        <taxon>Fungi incertae sedis</taxon>
        <taxon>Mucoromycota</taxon>
        <taxon>Glomeromycotina</taxon>
        <taxon>Glomeromycetes</taxon>
        <taxon>Glomerales</taxon>
        <taxon>Glomeraceae</taxon>
        <taxon>Rhizophagus</taxon>
    </lineage>
</organism>
<dbReference type="EMBL" id="CAGKOT010000014">
    <property type="protein sequence ID" value="CAB5359922.1"/>
    <property type="molecule type" value="Genomic_DNA"/>
</dbReference>
<evidence type="ECO:0000259" key="5">
    <source>
        <dbReference type="PROSITE" id="PS50135"/>
    </source>
</evidence>
<dbReference type="Pfam" id="PF00569">
    <property type="entry name" value="ZZ"/>
    <property type="match status" value="1"/>
</dbReference>
<comment type="caution">
    <text evidence="6">The sequence shown here is derived from an EMBL/GenBank/DDBJ whole genome shotgun (WGS) entry which is preliminary data.</text>
</comment>
<dbReference type="Proteomes" id="UP000684084">
    <property type="component" value="Unassembled WGS sequence"/>
</dbReference>